<proteinExistence type="predicted"/>
<evidence type="ECO:0000313" key="2">
    <source>
        <dbReference type="Proteomes" id="UP001605036"/>
    </source>
</evidence>
<dbReference type="Proteomes" id="UP001605036">
    <property type="component" value="Unassembled WGS sequence"/>
</dbReference>
<organism evidence="1 2">
    <name type="scientific">Riccia fluitans</name>
    <dbReference type="NCBI Taxonomy" id="41844"/>
    <lineage>
        <taxon>Eukaryota</taxon>
        <taxon>Viridiplantae</taxon>
        <taxon>Streptophyta</taxon>
        <taxon>Embryophyta</taxon>
        <taxon>Marchantiophyta</taxon>
        <taxon>Marchantiopsida</taxon>
        <taxon>Marchantiidae</taxon>
        <taxon>Marchantiales</taxon>
        <taxon>Ricciaceae</taxon>
        <taxon>Riccia</taxon>
    </lineage>
</organism>
<reference evidence="1 2" key="1">
    <citation type="submission" date="2024-09" db="EMBL/GenBank/DDBJ databases">
        <title>Chromosome-scale assembly of Riccia fluitans.</title>
        <authorList>
            <person name="Paukszto L."/>
            <person name="Sawicki J."/>
            <person name="Karawczyk K."/>
            <person name="Piernik-Szablinska J."/>
            <person name="Szczecinska M."/>
            <person name="Mazdziarz M."/>
        </authorList>
    </citation>
    <scope>NUCLEOTIDE SEQUENCE [LARGE SCALE GENOMIC DNA]</scope>
    <source>
        <strain evidence="1">Rf_01</strain>
        <tissue evidence="1">Aerial parts of the thallus</tissue>
    </source>
</reference>
<name>A0ABD1ZR29_9MARC</name>
<evidence type="ECO:0000313" key="1">
    <source>
        <dbReference type="EMBL" id="KAL2653785.1"/>
    </source>
</evidence>
<sequence>MVKISVQSNKVKMSMVQSDATGVQNCEWVRSPLHPLVILNPVMSRLEADDHILVASGLEVNKEDDQ</sequence>
<protein>
    <submittedName>
        <fullName evidence="1">Uncharacterized protein</fullName>
    </submittedName>
</protein>
<comment type="caution">
    <text evidence="1">The sequence shown here is derived from an EMBL/GenBank/DDBJ whole genome shotgun (WGS) entry which is preliminary data.</text>
</comment>
<dbReference type="AlphaFoldDB" id="A0ABD1ZR29"/>
<dbReference type="EMBL" id="JBHFFA010000001">
    <property type="protein sequence ID" value="KAL2653785.1"/>
    <property type="molecule type" value="Genomic_DNA"/>
</dbReference>
<gene>
    <name evidence="1" type="ORF">R1flu_021913</name>
</gene>
<accession>A0ABD1ZR29</accession>
<keyword evidence="2" id="KW-1185">Reference proteome</keyword>